<dbReference type="Proteomes" id="UP000807353">
    <property type="component" value="Unassembled WGS sequence"/>
</dbReference>
<dbReference type="AlphaFoldDB" id="A0A9P5Y4Q7"/>
<dbReference type="SUPFAM" id="SSF52047">
    <property type="entry name" value="RNI-like"/>
    <property type="match status" value="1"/>
</dbReference>
<evidence type="ECO:0000313" key="3">
    <source>
        <dbReference type="Proteomes" id="UP000807353"/>
    </source>
</evidence>
<keyword evidence="3" id="KW-1185">Reference proteome</keyword>
<comment type="caution">
    <text evidence="2">The sequence shown here is derived from an EMBL/GenBank/DDBJ whole genome shotgun (WGS) entry which is preliminary data.</text>
</comment>
<reference evidence="2" key="1">
    <citation type="submission" date="2020-11" db="EMBL/GenBank/DDBJ databases">
        <authorList>
            <consortium name="DOE Joint Genome Institute"/>
            <person name="Ahrendt S."/>
            <person name="Riley R."/>
            <person name="Andreopoulos W."/>
            <person name="Labutti K."/>
            <person name="Pangilinan J."/>
            <person name="Ruiz-Duenas F.J."/>
            <person name="Barrasa J.M."/>
            <person name="Sanchez-Garcia M."/>
            <person name="Camarero S."/>
            <person name="Miyauchi S."/>
            <person name="Serrano A."/>
            <person name="Linde D."/>
            <person name="Babiker R."/>
            <person name="Drula E."/>
            <person name="Ayuso-Fernandez I."/>
            <person name="Pacheco R."/>
            <person name="Padilla G."/>
            <person name="Ferreira P."/>
            <person name="Barriuso J."/>
            <person name="Kellner H."/>
            <person name="Castanera R."/>
            <person name="Alfaro M."/>
            <person name="Ramirez L."/>
            <person name="Pisabarro A.G."/>
            <person name="Kuo A."/>
            <person name="Tritt A."/>
            <person name="Lipzen A."/>
            <person name="He G."/>
            <person name="Yan M."/>
            <person name="Ng V."/>
            <person name="Cullen D."/>
            <person name="Martin F."/>
            <person name="Rosso M.-N."/>
            <person name="Henrissat B."/>
            <person name="Hibbett D."/>
            <person name="Martinez A.T."/>
            <person name="Grigoriev I.V."/>
        </authorList>
    </citation>
    <scope>NUCLEOTIDE SEQUENCE</scope>
    <source>
        <strain evidence="2">CBS 247.69</strain>
    </source>
</reference>
<keyword evidence="1" id="KW-0732">Signal</keyword>
<accession>A0A9P5Y4Q7</accession>
<proteinExistence type="predicted"/>
<name>A0A9P5Y4Q7_9AGAR</name>
<gene>
    <name evidence="2" type="ORF">BDZ94DRAFT_1261781</name>
</gene>
<feature type="signal peptide" evidence="1">
    <location>
        <begin position="1"/>
        <end position="17"/>
    </location>
</feature>
<evidence type="ECO:0008006" key="4">
    <source>
        <dbReference type="Google" id="ProtNLM"/>
    </source>
</evidence>
<evidence type="ECO:0000313" key="2">
    <source>
        <dbReference type="EMBL" id="KAF9462210.1"/>
    </source>
</evidence>
<dbReference type="EMBL" id="MU150274">
    <property type="protein sequence ID" value="KAF9462210.1"/>
    <property type="molecule type" value="Genomic_DNA"/>
</dbReference>
<organism evidence="2 3">
    <name type="scientific">Collybia nuda</name>
    <dbReference type="NCBI Taxonomy" id="64659"/>
    <lineage>
        <taxon>Eukaryota</taxon>
        <taxon>Fungi</taxon>
        <taxon>Dikarya</taxon>
        <taxon>Basidiomycota</taxon>
        <taxon>Agaricomycotina</taxon>
        <taxon>Agaricomycetes</taxon>
        <taxon>Agaricomycetidae</taxon>
        <taxon>Agaricales</taxon>
        <taxon>Tricholomatineae</taxon>
        <taxon>Clitocybaceae</taxon>
        <taxon>Collybia</taxon>
    </lineage>
</organism>
<sequence length="528" mass="60371">MLLIWVYLSVVLYLVVSDSLEDCPTQHHIFKIHIYEMSGYQSPLHPTPSPSSWIATSPQEFDNEETPDLHSRLQLAEGELRSLDVNIAIQLATRSRIVKYITCCRTSLAQAPCRKLPPEMLGMIFIQYIQDMDAGKQLCHFPLKRGKRDPRMQILQVCSEWRKVAFGIPNMWDVQFNSDPSMGGLLLVSAWFLQCSSERLVVIMQPHLHPLIEFDPGPFLAELIVPYAHRLHQLSSLPVDLGHLDAISFHILSDLTLYYPSSPPVLTGSIAAPSLRRLKIMGVRSVGGIYLHRCLPKLPWKGLTSLILTGEFCFGDVYPILVWCAFLERCVLRSVIFGSREEFGQKTLRFPLLQELEIEFSSRHMFQRILIFDAPNLGSLSINFPPGATQEMLFQFTSFSETIKGTLRQFKILSNSSFTGGNMRSILRALPNITHFFAQEQPIPPRIIAEIGGRDLLPDLEVFQFRYPLNISIEYVIEFLLERHFKEVVIFTDIRYRQSVDGWIRVLRAEGINLQIRNSKAFFSTTTT</sequence>
<protein>
    <recommendedName>
        <fullName evidence="4">F-box domain-containing protein</fullName>
    </recommendedName>
</protein>
<feature type="chain" id="PRO_5040139480" description="F-box domain-containing protein" evidence="1">
    <location>
        <begin position="18"/>
        <end position="528"/>
    </location>
</feature>
<evidence type="ECO:0000256" key="1">
    <source>
        <dbReference type="SAM" id="SignalP"/>
    </source>
</evidence>
<dbReference type="OrthoDB" id="3193283at2759"/>